<dbReference type="Proteomes" id="UP000644441">
    <property type="component" value="Unassembled WGS sequence"/>
</dbReference>
<evidence type="ECO:0000256" key="2">
    <source>
        <dbReference type="ARBA" id="ARBA00022722"/>
    </source>
</evidence>
<name>A0ABS0AF14_9GAMM</name>
<evidence type="ECO:0000256" key="1">
    <source>
        <dbReference type="ARBA" id="ARBA00022649"/>
    </source>
</evidence>
<dbReference type="PANTHER" id="PTHR33397:SF3">
    <property type="entry name" value="MRNA NUCLEASE HEPT"/>
    <property type="match status" value="1"/>
</dbReference>
<evidence type="ECO:0008006" key="7">
    <source>
        <dbReference type="Google" id="ProtNLM"/>
    </source>
</evidence>
<evidence type="ECO:0000313" key="5">
    <source>
        <dbReference type="EMBL" id="MBF5052743.1"/>
    </source>
</evidence>
<dbReference type="InterPro" id="IPR052379">
    <property type="entry name" value="Type_VII_TA_RNase"/>
</dbReference>
<dbReference type="NCBIfam" id="NF047751">
    <property type="entry name" value="HepT_toxin"/>
    <property type="match status" value="1"/>
</dbReference>
<comment type="caution">
    <text evidence="5">The sequence shown here is derived from an EMBL/GenBank/DDBJ whole genome shotgun (WGS) entry which is preliminary data.</text>
</comment>
<organism evidence="5 6">
    <name type="scientific">Alloalcanivorax venustensis ISO4</name>
    <dbReference type="NCBI Taxonomy" id="1177184"/>
    <lineage>
        <taxon>Bacteria</taxon>
        <taxon>Pseudomonadati</taxon>
        <taxon>Pseudomonadota</taxon>
        <taxon>Gammaproteobacteria</taxon>
        <taxon>Oceanospirillales</taxon>
        <taxon>Alcanivoracaceae</taxon>
        <taxon>Alloalcanivorax</taxon>
    </lineage>
</organism>
<accession>A0ABS0AF14</accession>
<dbReference type="Gene3D" id="1.20.120.580">
    <property type="entry name" value="bsu32300-like"/>
    <property type="match status" value="1"/>
</dbReference>
<keyword evidence="1" id="KW-1277">Toxin-antitoxin system</keyword>
<gene>
    <name evidence="5" type="ORF">ISO4_01345</name>
</gene>
<dbReference type="EMBL" id="ARXR01000008">
    <property type="protein sequence ID" value="MBF5052743.1"/>
    <property type="molecule type" value="Genomic_DNA"/>
</dbReference>
<keyword evidence="2" id="KW-0540">Nuclease</keyword>
<dbReference type="InterPro" id="IPR037038">
    <property type="entry name" value="HepT-like_sf"/>
</dbReference>
<protein>
    <recommendedName>
        <fullName evidence="7">DUF86 domain-containing protein</fullName>
    </recommendedName>
</protein>
<proteinExistence type="inferred from homology"/>
<comment type="similarity">
    <text evidence="4">Belongs to the HepT RNase toxin family.</text>
</comment>
<evidence type="ECO:0000256" key="3">
    <source>
        <dbReference type="ARBA" id="ARBA00022801"/>
    </source>
</evidence>
<keyword evidence="6" id="KW-1185">Reference proteome</keyword>
<dbReference type="InterPro" id="IPR008201">
    <property type="entry name" value="HepT-like"/>
</dbReference>
<dbReference type="Pfam" id="PF01934">
    <property type="entry name" value="HepT-like"/>
    <property type="match status" value="1"/>
</dbReference>
<reference evidence="5 6" key="1">
    <citation type="submission" date="2012-09" db="EMBL/GenBank/DDBJ databases">
        <title>Genome Sequence of alkane-degrading Bacterium Alcanivorax venustensis ISO4.</title>
        <authorList>
            <person name="Lai Q."/>
            <person name="Shao Z."/>
        </authorList>
    </citation>
    <scope>NUCLEOTIDE SEQUENCE [LARGE SCALE GENOMIC DNA]</scope>
    <source>
        <strain evidence="5 6">ISO4</strain>
    </source>
</reference>
<evidence type="ECO:0000313" key="6">
    <source>
        <dbReference type="Proteomes" id="UP000644441"/>
    </source>
</evidence>
<dbReference type="PANTHER" id="PTHR33397">
    <property type="entry name" value="UPF0331 PROTEIN YUTE"/>
    <property type="match status" value="1"/>
</dbReference>
<evidence type="ECO:0000256" key="4">
    <source>
        <dbReference type="ARBA" id="ARBA00024207"/>
    </source>
</evidence>
<sequence>MLSEDLDAQDIVSLNLTRAIQLCVDIAAHWLADQDDLGAPQTMGETFSLLAQGDKIPQELADRLRGAVGFRNIVVHNYEAVNWNIVFQLCHEHLDDFRDFARAFSA</sequence>
<keyword evidence="3" id="KW-0378">Hydrolase</keyword>